<dbReference type="SUPFAM" id="SSF88659">
    <property type="entry name" value="Sigma3 and sigma4 domains of RNA polymerase sigma factors"/>
    <property type="match status" value="1"/>
</dbReference>
<sequence>MNNDRVSEILSNFRSYRYAAKVGADEGLLDGPPTLYSERRMSPNRWDATRYNRIVNTVTGAVDDVLTDEQRTVIQRRYLDRNPLTLNQIADILNCDPSTITRRHKEALRKLGIALQPLENELEITPFEHMFNAKKLQENTAS</sequence>
<gene>
    <name evidence="2" type="ORF">H7B90_23635</name>
</gene>
<keyword evidence="3" id="KW-1185">Reference proteome</keyword>
<comment type="caution">
    <text evidence="2">The sequence shown here is derived from an EMBL/GenBank/DDBJ whole genome shotgun (WGS) entry which is preliminary data.</text>
</comment>
<organism evidence="2 3">
    <name type="scientific">Cohnella xylanilytica</name>
    <dbReference type="NCBI Taxonomy" id="557555"/>
    <lineage>
        <taxon>Bacteria</taxon>
        <taxon>Bacillati</taxon>
        <taxon>Bacillota</taxon>
        <taxon>Bacilli</taxon>
        <taxon>Bacillales</taxon>
        <taxon>Paenibacillaceae</taxon>
        <taxon>Cohnella</taxon>
    </lineage>
</organism>
<proteinExistence type="predicted"/>
<dbReference type="RefSeq" id="WP_185138363.1">
    <property type="nucleotide sequence ID" value="NZ_JACJVR010000090.1"/>
</dbReference>
<protein>
    <submittedName>
        <fullName evidence="2">Helix-turn-helix domain-containing protein</fullName>
    </submittedName>
</protein>
<dbReference type="InterPro" id="IPR036388">
    <property type="entry name" value="WH-like_DNA-bd_sf"/>
</dbReference>
<feature type="domain" description="RNA polymerase sigma-70 region 4" evidence="1">
    <location>
        <begin position="64"/>
        <end position="111"/>
    </location>
</feature>
<dbReference type="Proteomes" id="UP000553776">
    <property type="component" value="Unassembled WGS sequence"/>
</dbReference>
<dbReference type="GO" id="GO:0006352">
    <property type="term" value="P:DNA-templated transcription initiation"/>
    <property type="evidence" value="ECO:0007669"/>
    <property type="project" value="InterPro"/>
</dbReference>
<name>A0A841U805_9BACL</name>
<dbReference type="AlphaFoldDB" id="A0A841U805"/>
<dbReference type="CDD" id="cd06171">
    <property type="entry name" value="Sigma70_r4"/>
    <property type="match status" value="1"/>
</dbReference>
<reference evidence="2 3" key="1">
    <citation type="submission" date="2020-08" db="EMBL/GenBank/DDBJ databases">
        <title>Cohnella phylogeny.</title>
        <authorList>
            <person name="Dunlap C."/>
        </authorList>
    </citation>
    <scope>NUCLEOTIDE SEQUENCE [LARGE SCALE GENOMIC DNA]</scope>
    <source>
        <strain evidence="2 3">DSM 25239</strain>
    </source>
</reference>
<dbReference type="InterPro" id="IPR007630">
    <property type="entry name" value="RNA_pol_sigma70_r4"/>
</dbReference>
<evidence type="ECO:0000313" key="2">
    <source>
        <dbReference type="EMBL" id="MBB6694393.1"/>
    </source>
</evidence>
<accession>A0A841U805</accession>
<dbReference type="GO" id="GO:0003700">
    <property type="term" value="F:DNA-binding transcription factor activity"/>
    <property type="evidence" value="ECO:0007669"/>
    <property type="project" value="InterPro"/>
</dbReference>
<dbReference type="Pfam" id="PF04545">
    <property type="entry name" value="Sigma70_r4"/>
    <property type="match status" value="1"/>
</dbReference>
<evidence type="ECO:0000313" key="3">
    <source>
        <dbReference type="Proteomes" id="UP000553776"/>
    </source>
</evidence>
<dbReference type="InterPro" id="IPR013324">
    <property type="entry name" value="RNA_pol_sigma_r3/r4-like"/>
</dbReference>
<dbReference type="EMBL" id="JACJVR010000090">
    <property type="protein sequence ID" value="MBB6694393.1"/>
    <property type="molecule type" value="Genomic_DNA"/>
</dbReference>
<evidence type="ECO:0000259" key="1">
    <source>
        <dbReference type="Pfam" id="PF04545"/>
    </source>
</evidence>
<dbReference type="Gene3D" id="1.10.10.10">
    <property type="entry name" value="Winged helix-like DNA-binding domain superfamily/Winged helix DNA-binding domain"/>
    <property type="match status" value="1"/>
</dbReference>